<feature type="transmembrane region" description="Helical" evidence="1">
    <location>
        <begin position="430"/>
        <end position="450"/>
    </location>
</feature>
<evidence type="ECO:0000313" key="3">
    <source>
        <dbReference type="Proteomes" id="UP000078272"/>
    </source>
</evidence>
<dbReference type="Pfam" id="PF00873">
    <property type="entry name" value="ACR_tran"/>
    <property type="match status" value="1"/>
</dbReference>
<dbReference type="STRING" id="401562.NS365_22610"/>
<protein>
    <submittedName>
        <fullName evidence="2">Multidrug transporter AcrB</fullName>
    </submittedName>
</protein>
<dbReference type="Gene3D" id="1.20.1640.10">
    <property type="entry name" value="Multidrug efflux transporter AcrB transmembrane domain"/>
    <property type="match status" value="2"/>
</dbReference>
<organism evidence="2 3">
    <name type="scientific">Aureimonas ureilytica</name>
    <dbReference type="NCBI Taxonomy" id="401562"/>
    <lineage>
        <taxon>Bacteria</taxon>
        <taxon>Pseudomonadati</taxon>
        <taxon>Pseudomonadota</taxon>
        <taxon>Alphaproteobacteria</taxon>
        <taxon>Hyphomicrobiales</taxon>
        <taxon>Aurantimonadaceae</taxon>
        <taxon>Aureimonas</taxon>
    </lineage>
</organism>
<evidence type="ECO:0000256" key="1">
    <source>
        <dbReference type="SAM" id="Phobius"/>
    </source>
</evidence>
<feature type="transmembrane region" description="Helical" evidence="1">
    <location>
        <begin position="876"/>
        <end position="896"/>
    </location>
</feature>
<feature type="transmembrane region" description="Helical" evidence="1">
    <location>
        <begin position="385"/>
        <end position="410"/>
    </location>
</feature>
<dbReference type="PRINTS" id="PR00702">
    <property type="entry name" value="ACRIFLAVINRP"/>
</dbReference>
<dbReference type="AlphaFoldDB" id="A0A175QUT8"/>
<comment type="caution">
    <text evidence="2">The sequence shown here is derived from an EMBL/GenBank/DDBJ whole genome shotgun (WGS) entry which is preliminary data.</text>
</comment>
<dbReference type="GO" id="GO:0042910">
    <property type="term" value="F:xenobiotic transmembrane transporter activity"/>
    <property type="evidence" value="ECO:0007669"/>
    <property type="project" value="TreeGrafter"/>
</dbReference>
<dbReference type="Proteomes" id="UP000078272">
    <property type="component" value="Unassembled WGS sequence"/>
</dbReference>
<dbReference type="Gene3D" id="3.30.70.1440">
    <property type="entry name" value="Multidrug efflux transporter AcrB pore domain"/>
    <property type="match status" value="1"/>
</dbReference>
<dbReference type="Gene3D" id="3.30.70.1430">
    <property type="entry name" value="Multidrug efflux transporter AcrB pore domain"/>
    <property type="match status" value="2"/>
</dbReference>
<reference evidence="2 3" key="1">
    <citation type="journal article" date="2016" name="Front. Microbiol.">
        <title>Genomic Resource of Rice Seed Associated Bacteria.</title>
        <authorList>
            <person name="Midha S."/>
            <person name="Bansal K."/>
            <person name="Sharma S."/>
            <person name="Kumar N."/>
            <person name="Patil P.P."/>
            <person name="Chaudhry V."/>
            <person name="Patil P.B."/>
        </authorList>
    </citation>
    <scope>NUCLEOTIDE SEQUENCE [LARGE SCALE GENOMIC DNA]</scope>
    <source>
        <strain evidence="2 3">NS226</strain>
    </source>
</reference>
<dbReference type="SUPFAM" id="SSF82693">
    <property type="entry name" value="Multidrug efflux transporter AcrB pore domain, PN1, PN2, PC1 and PC2 subdomains"/>
    <property type="match status" value="4"/>
</dbReference>
<sequence length="927" mass="97990">MDGLTAFTSLFIRRPVFTIVINLLLIVAGLAAFNAVEIRELPNVDRPVITVTTRFEGASPEVVDRQLTDEIESAVARVPGIASISSSSRFGQSRVTIEFTDTTDLNVAASDVRDAVAGIANSLPEDADEARIVKADADADAIMRLAILSSTMKIEDLTTLVNDRIADRVAAVEGVANVELSGDREKLVYIDIRPDELATRGLTLADVSTALTNASFDQPAGSLESPTQNLVVRASASLVTPEDFGAVLLNDNTRLRDVANIRFGPDEAASLLRVNGQTGIGLDVVRQAGSSTIAISEGVRAAVAELNASLAEGTRIVVTSDEATFINGSLHEVELTLILAIVIVVAVIYAFLMNARATLIPTLTIPIALIGVVAGIYLVGFSVNIITLLALVLATGMVVDDAIIVLENIIRQRDRGMSVKAAAVIGTREVFFAVVSTTATLAAVFIPISFLPGVAGGLFREFGFVLAISVTLSAFIALTLCPMLAAAMLPDQERKAGPLKRGLGALGNRFAALYAALLRLCLRFPLPVLAASIVFAVGALGVFAGLPQQLTPAEDRGTVLMSISAPQSASLDYTNEQMRQVEEIVLPYVESGEATSVYARIGTGTGNGAFMVMTLTDWGARLRTQQEIATELNRAFRDIPGVQARAIQPNSLGIRGGGRGLQFALAGPSYRALSDTAEALEAAMNEDGRWGRVQLAFDTTQPQLSVSIDRQKASDLGIDINGLSAAMQSLLDGREIGTTYVEDRSVPIHIVSTSHPINDPSDLSNIFLKTTDGRFIPMSSIASVTEEAIAPSLARENQSRSVALSADLRPGYSIGEGWADLQSFAAGKIGDSMRLVPLAEAATLQETSSGLTLVFGFAIVVVFLVLAAQFESFVSALIIIATVPFGVACAVYSMGFFGESLNLYSQIGLVLLVGIMAKNGILIVEFA</sequence>
<keyword evidence="1" id="KW-0812">Transmembrane</keyword>
<evidence type="ECO:0000313" key="2">
    <source>
        <dbReference type="EMBL" id="KTQ79391.1"/>
    </source>
</evidence>
<dbReference type="PANTHER" id="PTHR32063">
    <property type="match status" value="1"/>
</dbReference>
<dbReference type="Gene3D" id="3.30.2090.10">
    <property type="entry name" value="Multidrug efflux transporter AcrB TolC docking domain, DN and DC subdomains"/>
    <property type="match status" value="2"/>
</dbReference>
<dbReference type="SUPFAM" id="SSF82714">
    <property type="entry name" value="Multidrug efflux transporter AcrB TolC docking domain, DN and DC subdomains"/>
    <property type="match status" value="2"/>
</dbReference>
<dbReference type="PANTHER" id="PTHR32063:SF28">
    <property type="entry name" value="BLR2861 PROTEIN"/>
    <property type="match status" value="1"/>
</dbReference>
<gene>
    <name evidence="2" type="ORF">NS226_23030</name>
</gene>
<dbReference type="EMBL" id="LDPZ01000091">
    <property type="protein sequence ID" value="KTQ79391.1"/>
    <property type="molecule type" value="Genomic_DNA"/>
</dbReference>
<dbReference type="Gene3D" id="3.30.70.1320">
    <property type="entry name" value="Multidrug efflux transporter AcrB pore domain like"/>
    <property type="match status" value="1"/>
</dbReference>
<proteinExistence type="predicted"/>
<dbReference type="InterPro" id="IPR001036">
    <property type="entry name" value="Acrflvin-R"/>
</dbReference>
<dbReference type="InterPro" id="IPR027463">
    <property type="entry name" value="AcrB_DN_DC_subdom"/>
</dbReference>
<feature type="transmembrane region" description="Helical" evidence="1">
    <location>
        <begin position="851"/>
        <end position="870"/>
    </location>
</feature>
<dbReference type="eggNOG" id="COG0841">
    <property type="taxonomic scope" value="Bacteria"/>
</dbReference>
<feature type="transmembrane region" description="Helical" evidence="1">
    <location>
        <begin position="359"/>
        <end position="379"/>
    </location>
</feature>
<feature type="transmembrane region" description="Helical" evidence="1">
    <location>
        <begin position="335"/>
        <end position="352"/>
    </location>
</feature>
<keyword evidence="1" id="KW-1133">Transmembrane helix</keyword>
<dbReference type="GO" id="GO:0005886">
    <property type="term" value="C:plasma membrane"/>
    <property type="evidence" value="ECO:0007669"/>
    <property type="project" value="TreeGrafter"/>
</dbReference>
<feature type="transmembrane region" description="Helical" evidence="1">
    <location>
        <begin position="16"/>
        <end position="36"/>
    </location>
</feature>
<accession>A0A175QUT8</accession>
<feature type="transmembrane region" description="Helical" evidence="1">
    <location>
        <begin position="462"/>
        <end position="490"/>
    </location>
</feature>
<feature type="transmembrane region" description="Helical" evidence="1">
    <location>
        <begin position="526"/>
        <end position="546"/>
    </location>
</feature>
<feature type="transmembrane region" description="Helical" evidence="1">
    <location>
        <begin position="903"/>
        <end position="924"/>
    </location>
</feature>
<dbReference type="SUPFAM" id="SSF82866">
    <property type="entry name" value="Multidrug efflux transporter AcrB transmembrane domain"/>
    <property type="match status" value="2"/>
</dbReference>
<name>A0A175QUT8_9HYPH</name>
<feature type="non-terminal residue" evidence="2">
    <location>
        <position position="927"/>
    </location>
</feature>
<keyword evidence="1" id="KW-0472">Membrane</keyword>